<feature type="transmembrane region" description="Helical" evidence="1">
    <location>
        <begin position="194"/>
        <end position="218"/>
    </location>
</feature>
<protein>
    <submittedName>
        <fullName evidence="2">Stage II sporulation protein M</fullName>
    </submittedName>
</protein>
<dbReference type="RefSeq" id="WP_377940449.1">
    <property type="nucleotide sequence ID" value="NZ_JBHUCX010000001.1"/>
</dbReference>
<comment type="caution">
    <text evidence="2">The sequence shown here is derived from an EMBL/GenBank/DDBJ whole genome shotgun (WGS) entry which is preliminary data.</text>
</comment>
<accession>A0ABW4JA82</accession>
<evidence type="ECO:0000256" key="1">
    <source>
        <dbReference type="SAM" id="Phobius"/>
    </source>
</evidence>
<proteinExistence type="predicted"/>
<keyword evidence="1" id="KW-0812">Transmembrane</keyword>
<keyword evidence="3" id="KW-1185">Reference proteome</keyword>
<feature type="transmembrane region" description="Helical" evidence="1">
    <location>
        <begin position="79"/>
        <end position="108"/>
    </location>
</feature>
<keyword evidence="1" id="KW-0472">Membrane</keyword>
<feature type="transmembrane region" description="Helical" evidence="1">
    <location>
        <begin position="12"/>
        <end position="31"/>
    </location>
</feature>
<gene>
    <name evidence="2" type="ORF">ACFSB2_00055</name>
</gene>
<name>A0ABW4JA82_9BACL</name>
<dbReference type="Proteomes" id="UP001597079">
    <property type="component" value="Unassembled WGS sequence"/>
</dbReference>
<feature type="transmembrane region" description="Helical" evidence="1">
    <location>
        <begin position="120"/>
        <end position="144"/>
    </location>
</feature>
<keyword evidence="1" id="KW-1133">Transmembrane helix</keyword>
<dbReference type="EMBL" id="JBHUCX010000001">
    <property type="protein sequence ID" value="MFD1673112.1"/>
    <property type="molecule type" value="Genomic_DNA"/>
</dbReference>
<sequence>MTKSITKPRPEMPIYFGLSIFLLVIGFLFGWQNPSRFRAQLTPSLKQLVESIQSTQGDTSWLHTFWVIFLNNATTTLEMALFGIVVGIFPVFSMWLNGLLSGFVISLAQQQDGIPAWKTIVYGILPHGIFELTAIFWAAALGIANGMATLRAVRLAYGRKNTIRGEQKRDDPLHFREQHPLRFSLLRTARSLPIIWGILFIAALVEATVTPHIMAWGVPGIHH</sequence>
<dbReference type="PANTHER" id="PTHR35337">
    <property type="entry name" value="SLR1478 PROTEIN"/>
    <property type="match status" value="1"/>
</dbReference>
<dbReference type="InterPro" id="IPR002798">
    <property type="entry name" value="SpoIIM-like"/>
</dbReference>
<evidence type="ECO:0000313" key="3">
    <source>
        <dbReference type="Proteomes" id="UP001597079"/>
    </source>
</evidence>
<dbReference type="Pfam" id="PF01944">
    <property type="entry name" value="SpoIIM"/>
    <property type="match status" value="1"/>
</dbReference>
<reference evidence="3" key="1">
    <citation type="journal article" date="2019" name="Int. J. Syst. Evol. Microbiol.">
        <title>The Global Catalogue of Microorganisms (GCM) 10K type strain sequencing project: providing services to taxonomists for standard genome sequencing and annotation.</title>
        <authorList>
            <consortium name="The Broad Institute Genomics Platform"/>
            <consortium name="The Broad Institute Genome Sequencing Center for Infectious Disease"/>
            <person name="Wu L."/>
            <person name="Ma J."/>
        </authorList>
    </citation>
    <scope>NUCLEOTIDE SEQUENCE [LARGE SCALE GENOMIC DNA]</scope>
    <source>
        <strain evidence="3">CGMCC 1.12286</strain>
    </source>
</reference>
<dbReference type="PANTHER" id="PTHR35337:SF1">
    <property type="entry name" value="SLR1478 PROTEIN"/>
    <property type="match status" value="1"/>
</dbReference>
<evidence type="ECO:0000313" key="2">
    <source>
        <dbReference type="EMBL" id="MFD1673112.1"/>
    </source>
</evidence>
<organism evidence="2 3">
    <name type="scientific">Alicyclobacillus fodiniaquatilis</name>
    <dbReference type="NCBI Taxonomy" id="1661150"/>
    <lineage>
        <taxon>Bacteria</taxon>
        <taxon>Bacillati</taxon>
        <taxon>Bacillota</taxon>
        <taxon>Bacilli</taxon>
        <taxon>Bacillales</taxon>
        <taxon>Alicyclobacillaceae</taxon>
        <taxon>Alicyclobacillus</taxon>
    </lineage>
</organism>